<feature type="compositionally biased region" description="Low complexity" evidence="1">
    <location>
        <begin position="143"/>
        <end position="155"/>
    </location>
</feature>
<evidence type="ECO:0000313" key="3">
    <source>
        <dbReference type="EMBL" id="CAE8645453.1"/>
    </source>
</evidence>
<dbReference type="SUPFAM" id="SSF82199">
    <property type="entry name" value="SET domain"/>
    <property type="match status" value="1"/>
</dbReference>
<feature type="region of interest" description="Disordered" evidence="1">
    <location>
        <begin position="1"/>
        <end position="162"/>
    </location>
</feature>
<feature type="compositionally biased region" description="Low complexity" evidence="1">
    <location>
        <begin position="98"/>
        <end position="124"/>
    </location>
</feature>
<dbReference type="SMART" id="SM00317">
    <property type="entry name" value="SET"/>
    <property type="match status" value="1"/>
</dbReference>
<dbReference type="CDD" id="cd20071">
    <property type="entry name" value="SET_SMYD"/>
    <property type="match status" value="1"/>
</dbReference>
<dbReference type="PANTHER" id="PTHR47332">
    <property type="entry name" value="SET DOMAIN-CONTAINING PROTEIN 5"/>
    <property type="match status" value="1"/>
</dbReference>
<dbReference type="Gene3D" id="2.170.270.10">
    <property type="entry name" value="SET domain"/>
    <property type="match status" value="1"/>
</dbReference>
<dbReference type="PANTHER" id="PTHR47332:SF4">
    <property type="entry name" value="SET DOMAIN-CONTAINING PROTEIN 5"/>
    <property type="match status" value="1"/>
</dbReference>
<feature type="compositionally biased region" description="Low complexity" evidence="1">
    <location>
        <begin position="40"/>
        <end position="79"/>
    </location>
</feature>
<protein>
    <recommendedName>
        <fullName evidence="2">SET domain-containing protein</fullName>
    </recommendedName>
</protein>
<dbReference type="InterPro" id="IPR001214">
    <property type="entry name" value="SET_dom"/>
</dbReference>
<evidence type="ECO:0000256" key="1">
    <source>
        <dbReference type="SAM" id="MobiDB-lite"/>
    </source>
</evidence>
<feature type="region of interest" description="Disordered" evidence="1">
    <location>
        <begin position="190"/>
        <end position="216"/>
    </location>
</feature>
<feature type="compositionally biased region" description="Low complexity" evidence="1">
    <location>
        <begin position="191"/>
        <end position="215"/>
    </location>
</feature>
<dbReference type="InterPro" id="IPR053185">
    <property type="entry name" value="SET_domain_protein"/>
</dbReference>
<name>A0A813I1H0_POLGL</name>
<dbReference type="PROSITE" id="PS50280">
    <property type="entry name" value="SET"/>
    <property type="match status" value="1"/>
</dbReference>
<accession>A0A813I1H0</accession>
<comment type="caution">
    <text evidence="3">The sequence shown here is derived from an EMBL/GenBank/DDBJ whole genome shotgun (WGS) entry which is preliminary data.</text>
</comment>
<proteinExistence type="predicted"/>
<dbReference type="Pfam" id="PF00856">
    <property type="entry name" value="SET"/>
    <property type="match status" value="1"/>
</dbReference>
<evidence type="ECO:0000313" key="4">
    <source>
        <dbReference type="Proteomes" id="UP000626109"/>
    </source>
</evidence>
<gene>
    <name evidence="3" type="ORF">PGLA2088_LOCUS3919</name>
</gene>
<sequence length="483" mass="52972">MLPSRGPAPAGHGPFLQQQQQQQLSGVEAQALVRRAAAVQQQQQLPKQQQQQRQQQKQQQQQQHQQQPQQQQQQQQQLRGVEAQAAESRQVLGTTTHGTGQANKQQQQQLQQQTTTTPATHGTARSSEDFLARGTSRRNFPPTTATAAAKATRTTNHISKHPPCGALLLGCASLLMRSPRSRRLLGRRLRVSTNNNNNNTIDNNNNNSNNNNSNNFERASAGAECYAIQEMAGKGMGAVATRPIAAGELIVSEALPLPRQQAIMALQDSFAVSGQKTLAGIVRTNSFMRGDSASDATDMQVQGVLYAELSRFNHSCAPNAEQSWDGKAGELQVYASRDIARGEELCLYYVDVRAPTLDRASLLEVFGFRCACAACTATDAASDQRRTRIRELVAETPAVAEEDAEQALQMVVETLDLYEQEGLCSASFGQNACFMAYQLSLGLEEFGQAEIWAKKAFEYSLLCHGATHATTRILKRHASRQRQ</sequence>
<reference evidence="3" key="1">
    <citation type="submission" date="2021-02" db="EMBL/GenBank/DDBJ databases">
        <authorList>
            <person name="Dougan E. K."/>
            <person name="Rhodes N."/>
            <person name="Thang M."/>
            <person name="Chan C."/>
        </authorList>
    </citation>
    <scope>NUCLEOTIDE SEQUENCE</scope>
</reference>
<dbReference type="Proteomes" id="UP000626109">
    <property type="component" value="Unassembled WGS sequence"/>
</dbReference>
<evidence type="ECO:0000259" key="2">
    <source>
        <dbReference type="PROSITE" id="PS50280"/>
    </source>
</evidence>
<feature type="domain" description="SET" evidence="2">
    <location>
        <begin position="221"/>
        <end position="350"/>
    </location>
</feature>
<dbReference type="AlphaFoldDB" id="A0A813I1H0"/>
<dbReference type="EMBL" id="CAJNNW010003508">
    <property type="protein sequence ID" value="CAE8645453.1"/>
    <property type="molecule type" value="Genomic_DNA"/>
</dbReference>
<dbReference type="InterPro" id="IPR046341">
    <property type="entry name" value="SET_dom_sf"/>
</dbReference>
<organism evidence="3 4">
    <name type="scientific">Polarella glacialis</name>
    <name type="common">Dinoflagellate</name>
    <dbReference type="NCBI Taxonomy" id="89957"/>
    <lineage>
        <taxon>Eukaryota</taxon>
        <taxon>Sar</taxon>
        <taxon>Alveolata</taxon>
        <taxon>Dinophyceae</taxon>
        <taxon>Suessiales</taxon>
        <taxon>Suessiaceae</taxon>
        <taxon>Polarella</taxon>
    </lineage>
</organism>